<evidence type="ECO:0000313" key="2">
    <source>
        <dbReference type="EMBL" id="SFG96922.1"/>
    </source>
</evidence>
<organism evidence="2 3">
    <name type="scientific">Methylobacterium gossipiicola</name>
    <dbReference type="NCBI Taxonomy" id="582675"/>
    <lineage>
        <taxon>Bacteria</taxon>
        <taxon>Pseudomonadati</taxon>
        <taxon>Pseudomonadota</taxon>
        <taxon>Alphaproteobacteria</taxon>
        <taxon>Hyphomicrobiales</taxon>
        <taxon>Methylobacteriaceae</taxon>
        <taxon>Methylobacterium</taxon>
    </lineage>
</organism>
<evidence type="ECO:0000313" key="3">
    <source>
        <dbReference type="Proteomes" id="UP000199229"/>
    </source>
</evidence>
<dbReference type="Proteomes" id="UP000199229">
    <property type="component" value="Unassembled WGS sequence"/>
</dbReference>
<dbReference type="PANTHER" id="PTHR31157">
    <property type="entry name" value="SCP DOMAIN-CONTAINING PROTEIN"/>
    <property type="match status" value="1"/>
</dbReference>
<dbReference type="PANTHER" id="PTHR31157:SF1">
    <property type="entry name" value="SCP DOMAIN-CONTAINING PROTEIN"/>
    <property type="match status" value="1"/>
</dbReference>
<dbReference type="Gene3D" id="3.40.33.10">
    <property type="entry name" value="CAP"/>
    <property type="match status" value="1"/>
</dbReference>
<dbReference type="CDD" id="cd05379">
    <property type="entry name" value="CAP_bacterial"/>
    <property type="match status" value="1"/>
</dbReference>
<evidence type="ECO:0000259" key="1">
    <source>
        <dbReference type="Pfam" id="PF00188"/>
    </source>
</evidence>
<protein>
    <submittedName>
        <fullName evidence="2">Uncharacterized conserved protein YkwD, contains CAP (CSP/antigen 5/PR1) domain</fullName>
    </submittedName>
</protein>
<name>A0A1I2W6H0_9HYPH</name>
<dbReference type="EMBL" id="FOPM01000020">
    <property type="protein sequence ID" value="SFG96922.1"/>
    <property type="molecule type" value="Genomic_DNA"/>
</dbReference>
<dbReference type="STRING" id="582675.SAMN05192565_12038"/>
<keyword evidence="3" id="KW-1185">Reference proteome</keyword>
<reference evidence="3" key="1">
    <citation type="submission" date="2016-10" db="EMBL/GenBank/DDBJ databases">
        <authorList>
            <person name="Varghese N."/>
            <person name="Submissions S."/>
        </authorList>
    </citation>
    <scope>NUCLEOTIDE SEQUENCE [LARGE SCALE GENOMIC DNA]</scope>
    <source>
        <strain evidence="3">Gh-105</strain>
    </source>
</reference>
<dbReference type="Pfam" id="PF00188">
    <property type="entry name" value="CAP"/>
    <property type="match status" value="1"/>
</dbReference>
<dbReference type="AlphaFoldDB" id="A0A1I2W6H0"/>
<dbReference type="InterPro" id="IPR035940">
    <property type="entry name" value="CAP_sf"/>
</dbReference>
<proteinExistence type="predicted"/>
<accession>A0A1I2W6H0</accession>
<sequence>MIHGWSGVRGTGVLLAGILALGGCATQPPLETTAAATLPSLYWPMTTATAQVDAATARDMISAYRARSGLAPLRLDPELQKLAEAEAAAMATADRPSKAQTVRVAMERLGHPSAGANLSAGYHTLAEAFSGWRESPAHNAVMLAPDATRMGIATAYAPNSKYRVYWALLVSR</sequence>
<feature type="domain" description="SCP" evidence="1">
    <location>
        <begin position="59"/>
        <end position="167"/>
    </location>
</feature>
<gene>
    <name evidence="2" type="ORF">SAMN05192565_12038</name>
</gene>
<dbReference type="InterPro" id="IPR014044">
    <property type="entry name" value="CAP_dom"/>
</dbReference>
<dbReference type="SUPFAM" id="SSF55797">
    <property type="entry name" value="PR-1-like"/>
    <property type="match status" value="1"/>
</dbReference>